<feature type="non-terminal residue" evidence="2">
    <location>
        <position position="1"/>
    </location>
</feature>
<dbReference type="EMBL" id="VWPV01010494">
    <property type="protein sequence ID" value="NWH59476.1"/>
    <property type="molecule type" value="Genomic_DNA"/>
</dbReference>
<feature type="region of interest" description="Disordered" evidence="1">
    <location>
        <begin position="61"/>
        <end position="90"/>
    </location>
</feature>
<gene>
    <name evidence="2" type="primary">Yeats2</name>
    <name evidence="2" type="ORF">GEOCAL_R00896</name>
</gene>
<proteinExistence type="predicted"/>
<accession>A0A7K4J2T9</accession>
<evidence type="ECO:0000313" key="3">
    <source>
        <dbReference type="Proteomes" id="UP000531151"/>
    </source>
</evidence>
<dbReference type="OrthoDB" id="1741717at2759"/>
<keyword evidence="3" id="KW-1185">Reference proteome</keyword>
<comment type="caution">
    <text evidence="2">The sequence shown here is derived from an EMBL/GenBank/DDBJ whole genome shotgun (WGS) entry which is preliminary data.</text>
</comment>
<dbReference type="Proteomes" id="UP000531151">
    <property type="component" value="Unassembled WGS sequence"/>
</dbReference>
<sequence length="90" mass="8796">KATASGQTSLVKISDGSIKSVPASSQLSKPGTTVLRVSGGVITTAAAPAVALPTNGVSQQIDNAGSSSSSSGTHAAKTSCQQHQICISQS</sequence>
<name>A0A7K4J2T9_GEOCA</name>
<dbReference type="AlphaFoldDB" id="A0A7K4J2T9"/>
<reference evidence="2 3" key="1">
    <citation type="submission" date="2019-09" db="EMBL/GenBank/DDBJ databases">
        <title>Bird 10,000 Genomes (B10K) Project - Family phase.</title>
        <authorList>
            <person name="Zhang G."/>
        </authorList>
    </citation>
    <scope>NUCLEOTIDE SEQUENCE [LARGE SCALE GENOMIC DNA]</scope>
    <source>
        <strain evidence="2">B10K-CU-031-07</strain>
        <tissue evidence="2">Muscle</tissue>
    </source>
</reference>
<protein>
    <submittedName>
        <fullName evidence="2">YETS2 protein</fullName>
    </submittedName>
</protein>
<evidence type="ECO:0000313" key="2">
    <source>
        <dbReference type="EMBL" id="NWH59476.1"/>
    </source>
</evidence>
<feature type="compositionally biased region" description="Low complexity" evidence="1">
    <location>
        <begin position="79"/>
        <end position="90"/>
    </location>
</feature>
<organism evidence="2 3">
    <name type="scientific">Geococcyx californianus</name>
    <name type="common">Greater roadrunner</name>
    <name type="synonym">Saurothera californiana</name>
    <dbReference type="NCBI Taxonomy" id="8947"/>
    <lineage>
        <taxon>Eukaryota</taxon>
        <taxon>Metazoa</taxon>
        <taxon>Chordata</taxon>
        <taxon>Craniata</taxon>
        <taxon>Vertebrata</taxon>
        <taxon>Euteleostomi</taxon>
        <taxon>Archelosauria</taxon>
        <taxon>Archosauria</taxon>
        <taxon>Dinosauria</taxon>
        <taxon>Saurischia</taxon>
        <taxon>Theropoda</taxon>
        <taxon>Coelurosauria</taxon>
        <taxon>Aves</taxon>
        <taxon>Neognathae</taxon>
        <taxon>Neoaves</taxon>
        <taxon>Otidimorphae</taxon>
        <taxon>Cuculiformes</taxon>
        <taxon>Neomorphidae</taxon>
        <taxon>Geococcyx</taxon>
    </lineage>
</organism>
<evidence type="ECO:0000256" key="1">
    <source>
        <dbReference type="SAM" id="MobiDB-lite"/>
    </source>
</evidence>
<feature type="non-terminal residue" evidence="2">
    <location>
        <position position="90"/>
    </location>
</feature>